<feature type="domain" description="Cytochrome c" evidence="8">
    <location>
        <begin position="60"/>
        <end position="136"/>
    </location>
</feature>
<organism evidence="9 10">
    <name type="scientific">Xanthobacter autotrophicus (strain ATCC BAA-1158 / Py2)</name>
    <dbReference type="NCBI Taxonomy" id="78245"/>
    <lineage>
        <taxon>Bacteria</taxon>
        <taxon>Pseudomonadati</taxon>
        <taxon>Pseudomonadota</taxon>
        <taxon>Alphaproteobacteria</taxon>
        <taxon>Hyphomicrobiales</taxon>
        <taxon>Xanthobacteraceae</taxon>
        <taxon>Xanthobacter</taxon>
    </lineage>
</organism>
<keyword evidence="10" id="KW-1185">Reference proteome</keyword>
<evidence type="ECO:0000256" key="2">
    <source>
        <dbReference type="ARBA" id="ARBA00022617"/>
    </source>
</evidence>
<keyword evidence="7" id="KW-0812">Transmembrane</keyword>
<dbReference type="STRING" id="78245.Xaut_1516"/>
<proteinExistence type="predicted"/>
<dbReference type="Proteomes" id="UP000002417">
    <property type="component" value="Chromosome"/>
</dbReference>
<dbReference type="AlphaFoldDB" id="A7IFH1"/>
<dbReference type="EMBL" id="CP000781">
    <property type="protein sequence ID" value="ABS66764.1"/>
    <property type="molecule type" value="Genomic_DNA"/>
</dbReference>
<dbReference type="InterPro" id="IPR036909">
    <property type="entry name" value="Cyt_c-like_dom_sf"/>
</dbReference>
<dbReference type="PhylomeDB" id="A7IFH1"/>
<dbReference type="InterPro" id="IPR009056">
    <property type="entry name" value="Cyt_c-like_dom"/>
</dbReference>
<dbReference type="PROSITE" id="PS51007">
    <property type="entry name" value="CYTC"/>
    <property type="match status" value="1"/>
</dbReference>
<reference evidence="9 10" key="1">
    <citation type="submission" date="2007-07" db="EMBL/GenBank/DDBJ databases">
        <title>Complete sequence of chromosome of Xanthobacter autotrophicus Py2.</title>
        <authorList>
            <consortium name="US DOE Joint Genome Institute"/>
            <person name="Copeland A."/>
            <person name="Lucas S."/>
            <person name="Lapidus A."/>
            <person name="Barry K."/>
            <person name="Glavina del Rio T."/>
            <person name="Hammon N."/>
            <person name="Israni S."/>
            <person name="Dalin E."/>
            <person name="Tice H."/>
            <person name="Pitluck S."/>
            <person name="Sims D."/>
            <person name="Brettin T."/>
            <person name="Bruce D."/>
            <person name="Detter J.C."/>
            <person name="Han C."/>
            <person name="Tapia R."/>
            <person name="Brainard J."/>
            <person name="Schmutz J."/>
            <person name="Larimer F."/>
            <person name="Land M."/>
            <person name="Hauser L."/>
            <person name="Kyrpides N."/>
            <person name="Kim E."/>
            <person name="Ensigns S.A."/>
            <person name="Richardson P."/>
        </authorList>
    </citation>
    <scope>NUCLEOTIDE SEQUENCE [LARGE SCALE GENOMIC DNA]</scope>
    <source>
        <strain evidence="10">ATCC BAA-1158 / Py2</strain>
    </source>
</reference>
<evidence type="ECO:0000256" key="7">
    <source>
        <dbReference type="SAM" id="Phobius"/>
    </source>
</evidence>
<accession>A7IFH1</accession>
<dbReference type="GO" id="GO:0020037">
    <property type="term" value="F:heme binding"/>
    <property type="evidence" value="ECO:0007669"/>
    <property type="project" value="InterPro"/>
</dbReference>
<dbReference type="eggNOG" id="COG2863">
    <property type="taxonomic scope" value="Bacteria"/>
</dbReference>
<evidence type="ECO:0000256" key="5">
    <source>
        <dbReference type="ARBA" id="ARBA00023004"/>
    </source>
</evidence>
<keyword evidence="4" id="KW-0249">Electron transport</keyword>
<evidence type="ECO:0000256" key="3">
    <source>
        <dbReference type="ARBA" id="ARBA00022723"/>
    </source>
</evidence>
<dbReference type="Pfam" id="PF00034">
    <property type="entry name" value="Cytochrom_C"/>
    <property type="match status" value="1"/>
</dbReference>
<feature type="transmembrane region" description="Helical" evidence="7">
    <location>
        <begin position="30"/>
        <end position="49"/>
    </location>
</feature>
<dbReference type="KEGG" id="xau:Xaut_1516"/>
<protein>
    <submittedName>
        <fullName evidence="9">Cytochrome c553-like protein</fullName>
    </submittedName>
</protein>
<evidence type="ECO:0000256" key="4">
    <source>
        <dbReference type="ARBA" id="ARBA00022982"/>
    </source>
</evidence>
<keyword evidence="7" id="KW-1133">Transmembrane helix</keyword>
<dbReference type="GO" id="GO:0046872">
    <property type="term" value="F:metal ion binding"/>
    <property type="evidence" value="ECO:0007669"/>
    <property type="project" value="UniProtKB-KW"/>
</dbReference>
<dbReference type="InterPro" id="IPR050597">
    <property type="entry name" value="Cytochrome_c_Oxidase_Subunit"/>
</dbReference>
<keyword evidence="5 6" id="KW-0408">Iron</keyword>
<name>A7IFH1_XANP2</name>
<dbReference type="SUPFAM" id="SSF46626">
    <property type="entry name" value="Cytochrome c"/>
    <property type="match status" value="1"/>
</dbReference>
<dbReference type="PANTHER" id="PTHR33751:SF9">
    <property type="entry name" value="CYTOCHROME C4"/>
    <property type="match status" value="1"/>
</dbReference>
<evidence type="ECO:0000313" key="10">
    <source>
        <dbReference type="Proteomes" id="UP000002417"/>
    </source>
</evidence>
<dbReference type="PANTHER" id="PTHR33751">
    <property type="entry name" value="CBB3-TYPE CYTOCHROME C OXIDASE SUBUNIT FIXP"/>
    <property type="match status" value="1"/>
</dbReference>
<keyword evidence="2 6" id="KW-0349">Heme</keyword>
<sequence length="139" mass="14181">MPRARLTGVHLTRMHLTGAMPGRHGIGAGWLPAPMLAVTLAFMLALDLAPARASGNMEPGDVELGAWLAGACVSCHQPGAASGGVPTIAGLPQAAFVAAMEEYRSGARPSPLMHALASGLSDAEIAALAAYFEDVKPAR</sequence>
<keyword evidence="1" id="KW-0813">Transport</keyword>
<keyword evidence="3 6" id="KW-0479">Metal-binding</keyword>
<gene>
    <name evidence="9" type="ordered locus">Xaut_1516</name>
</gene>
<evidence type="ECO:0000256" key="1">
    <source>
        <dbReference type="ARBA" id="ARBA00022448"/>
    </source>
</evidence>
<keyword evidence="7" id="KW-0472">Membrane</keyword>
<evidence type="ECO:0000256" key="6">
    <source>
        <dbReference type="PROSITE-ProRule" id="PRU00433"/>
    </source>
</evidence>
<evidence type="ECO:0000259" key="8">
    <source>
        <dbReference type="PROSITE" id="PS51007"/>
    </source>
</evidence>
<dbReference type="HOGENOM" id="CLU_128253_1_1_5"/>
<dbReference type="Gene3D" id="1.10.760.10">
    <property type="entry name" value="Cytochrome c-like domain"/>
    <property type="match status" value="1"/>
</dbReference>
<dbReference type="GO" id="GO:0009055">
    <property type="term" value="F:electron transfer activity"/>
    <property type="evidence" value="ECO:0007669"/>
    <property type="project" value="InterPro"/>
</dbReference>
<evidence type="ECO:0000313" key="9">
    <source>
        <dbReference type="EMBL" id="ABS66764.1"/>
    </source>
</evidence>